<keyword evidence="5" id="KW-0808">Transferase</keyword>
<evidence type="ECO:0000256" key="11">
    <source>
        <dbReference type="ARBA" id="ARBA00048366"/>
    </source>
</evidence>
<protein>
    <recommendedName>
        <fullName evidence="10">L-threonylcarbamoyladenylate synthase</fullName>
        <ecNumber evidence="3">2.7.7.87</ecNumber>
    </recommendedName>
    <alternativeName>
        <fullName evidence="10">L-threonylcarbamoyladenylate synthase</fullName>
    </alternativeName>
</protein>
<dbReference type="Gene3D" id="3.90.870.10">
    <property type="entry name" value="DHBP synthase"/>
    <property type="match status" value="1"/>
</dbReference>
<evidence type="ECO:0000256" key="6">
    <source>
        <dbReference type="ARBA" id="ARBA00022694"/>
    </source>
</evidence>
<evidence type="ECO:0000256" key="7">
    <source>
        <dbReference type="ARBA" id="ARBA00022695"/>
    </source>
</evidence>
<dbReference type="GO" id="GO:0061710">
    <property type="term" value="F:L-threonylcarbamoyladenylate synthase"/>
    <property type="evidence" value="ECO:0007669"/>
    <property type="project" value="UniProtKB-EC"/>
</dbReference>
<organism evidence="13 14">
    <name type="scientific">Tenuifilum thalassicum</name>
    <dbReference type="NCBI Taxonomy" id="2590900"/>
    <lineage>
        <taxon>Bacteria</taxon>
        <taxon>Pseudomonadati</taxon>
        <taxon>Bacteroidota</taxon>
        <taxon>Bacteroidia</taxon>
        <taxon>Bacteroidales</taxon>
        <taxon>Tenuifilaceae</taxon>
        <taxon>Tenuifilum</taxon>
    </lineage>
</organism>
<reference evidence="13 14" key="1">
    <citation type="submission" date="2019-07" db="EMBL/GenBank/DDBJ databases">
        <title>Thalassofilum flectens gen. nov., sp. nov., a novel moderate thermophilic anaerobe from a shallow sea hot spring in Kunashir Island (Russia), representing a new family in the order Bacteroidales, and proposal of Thalassofilacea fam. nov.</title>
        <authorList>
            <person name="Kochetkova T.V."/>
            <person name="Podosokorskaya O.A."/>
            <person name="Novikov A."/>
            <person name="Elcheninov A.G."/>
            <person name="Toshchakov S.V."/>
            <person name="Kublanov I.V."/>
        </authorList>
    </citation>
    <scope>NUCLEOTIDE SEQUENCE [LARGE SCALE GENOMIC DNA]</scope>
    <source>
        <strain evidence="13 14">38-H</strain>
    </source>
</reference>
<dbReference type="Pfam" id="PF01300">
    <property type="entry name" value="Sua5_yciO_yrdC"/>
    <property type="match status" value="1"/>
</dbReference>
<evidence type="ECO:0000256" key="3">
    <source>
        <dbReference type="ARBA" id="ARBA00012584"/>
    </source>
</evidence>
<comment type="similarity">
    <text evidence="2">Belongs to the SUA5 family.</text>
</comment>
<dbReference type="GO" id="GO:0005524">
    <property type="term" value="F:ATP binding"/>
    <property type="evidence" value="ECO:0007669"/>
    <property type="project" value="UniProtKB-KW"/>
</dbReference>
<keyword evidence="7" id="KW-0548">Nucleotidyltransferase</keyword>
<comment type="catalytic activity">
    <reaction evidence="11">
        <text>L-threonine + hydrogencarbonate + ATP = L-threonylcarbamoyladenylate + diphosphate + H2O</text>
        <dbReference type="Rhea" id="RHEA:36407"/>
        <dbReference type="ChEBI" id="CHEBI:15377"/>
        <dbReference type="ChEBI" id="CHEBI:17544"/>
        <dbReference type="ChEBI" id="CHEBI:30616"/>
        <dbReference type="ChEBI" id="CHEBI:33019"/>
        <dbReference type="ChEBI" id="CHEBI:57926"/>
        <dbReference type="ChEBI" id="CHEBI:73682"/>
        <dbReference type="EC" id="2.7.7.87"/>
    </reaction>
</comment>
<evidence type="ECO:0000259" key="12">
    <source>
        <dbReference type="PROSITE" id="PS51163"/>
    </source>
</evidence>
<keyword evidence="6" id="KW-0819">tRNA processing</keyword>
<accession>A0A7D3XMB7</accession>
<dbReference type="GO" id="GO:0006450">
    <property type="term" value="P:regulation of translational fidelity"/>
    <property type="evidence" value="ECO:0007669"/>
    <property type="project" value="TreeGrafter"/>
</dbReference>
<evidence type="ECO:0000256" key="9">
    <source>
        <dbReference type="ARBA" id="ARBA00022840"/>
    </source>
</evidence>
<keyword evidence="4" id="KW-0963">Cytoplasm</keyword>
<evidence type="ECO:0000256" key="5">
    <source>
        <dbReference type="ARBA" id="ARBA00022679"/>
    </source>
</evidence>
<dbReference type="GO" id="GO:0005737">
    <property type="term" value="C:cytoplasm"/>
    <property type="evidence" value="ECO:0007669"/>
    <property type="project" value="UniProtKB-SubCell"/>
</dbReference>
<dbReference type="GO" id="GO:0000049">
    <property type="term" value="F:tRNA binding"/>
    <property type="evidence" value="ECO:0007669"/>
    <property type="project" value="TreeGrafter"/>
</dbReference>
<evidence type="ECO:0000256" key="2">
    <source>
        <dbReference type="ARBA" id="ARBA00007663"/>
    </source>
</evidence>
<keyword evidence="8" id="KW-0547">Nucleotide-binding</keyword>
<dbReference type="PANTHER" id="PTHR17490">
    <property type="entry name" value="SUA5"/>
    <property type="match status" value="1"/>
</dbReference>
<dbReference type="InterPro" id="IPR017945">
    <property type="entry name" value="DHBP_synth_RibB-like_a/b_dom"/>
</dbReference>
<evidence type="ECO:0000256" key="4">
    <source>
        <dbReference type="ARBA" id="ARBA00022490"/>
    </source>
</evidence>
<comment type="subcellular location">
    <subcellularLocation>
        <location evidence="1">Cytoplasm</location>
    </subcellularLocation>
</comment>
<sequence>MDFKESLDRVLKVLHTGGIILYPTDTVWGLGCNATNEQAVKRLMDIKGRPNGKGLVVLVDLPQRIPSYVDDVPDMAWELIDLADKPLTIVFDKGKNLSSLVYGKGGSVAIRVSQSKFCQQLISKFRKPIVSTSANFCGKPYPKSFNDISIELIDKVDLVVPIEFDTDSTGKPSSIISVGKGNTVKILRD</sequence>
<dbReference type="RefSeq" id="WP_173076507.1">
    <property type="nucleotide sequence ID" value="NZ_CP041345.1"/>
</dbReference>
<dbReference type="SUPFAM" id="SSF55821">
    <property type="entry name" value="YrdC/RibB"/>
    <property type="match status" value="1"/>
</dbReference>
<dbReference type="InterPro" id="IPR006070">
    <property type="entry name" value="Sua5-like_dom"/>
</dbReference>
<keyword evidence="9" id="KW-0067">ATP-binding</keyword>
<feature type="domain" description="YrdC-like" evidence="12">
    <location>
        <begin position="4"/>
        <end position="189"/>
    </location>
</feature>
<evidence type="ECO:0000313" key="13">
    <source>
        <dbReference type="EMBL" id="QKG81090.1"/>
    </source>
</evidence>
<dbReference type="EMBL" id="CP041345">
    <property type="protein sequence ID" value="QKG81090.1"/>
    <property type="molecule type" value="Genomic_DNA"/>
</dbReference>
<dbReference type="GO" id="GO:0003725">
    <property type="term" value="F:double-stranded RNA binding"/>
    <property type="evidence" value="ECO:0007669"/>
    <property type="project" value="InterPro"/>
</dbReference>
<evidence type="ECO:0000256" key="1">
    <source>
        <dbReference type="ARBA" id="ARBA00004496"/>
    </source>
</evidence>
<dbReference type="EC" id="2.7.7.87" evidence="3"/>
<name>A0A7D3XMB7_9BACT</name>
<keyword evidence="14" id="KW-1185">Reference proteome</keyword>
<dbReference type="NCBIfam" id="TIGR00057">
    <property type="entry name" value="L-threonylcarbamoyladenylate synthase"/>
    <property type="match status" value="1"/>
</dbReference>
<dbReference type="KEGG" id="ttz:FHG85_12715"/>
<evidence type="ECO:0000256" key="8">
    <source>
        <dbReference type="ARBA" id="ARBA00022741"/>
    </source>
</evidence>
<dbReference type="InterPro" id="IPR050156">
    <property type="entry name" value="TC-AMP_synthase_SUA5"/>
</dbReference>
<dbReference type="AlphaFoldDB" id="A0A7D3XMB7"/>
<dbReference type="PROSITE" id="PS51163">
    <property type="entry name" value="YRDC"/>
    <property type="match status" value="1"/>
</dbReference>
<dbReference type="PANTHER" id="PTHR17490:SF16">
    <property type="entry name" value="THREONYLCARBAMOYL-AMP SYNTHASE"/>
    <property type="match status" value="1"/>
</dbReference>
<dbReference type="GO" id="GO:0008033">
    <property type="term" value="P:tRNA processing"/>
    <property type="evidence" value="ECO:0007669"/>
    <property type="project" value="UniProtKB-KW"/>
</dbReference>
<gene>
    <name evidence="13" type="ORF">FHG85_12715</name>
</gene>
<evidence type="ECO:0000313" key="14">
    <source>
        <dbReference type="Proteomes" id="UP000500961"/>
    </source>
</evidence>
<evidence type="ECO:0000256" key="10">
    <source>
        <dbReference type="ARBA" id="ARBA00029774"/>
    </source>
</evidence>
<proteinExistence type="inferred from homology"/>
<dbReference type="Proteomes" id="UP000500961">
    <property type="component" value="Chromosome"/>
</dbReference>